<keyword evidence="1" id="KW-0812">Transmembrane</keyword>
<organism>
    <name type="scientific">Solenopsis invicta</name>
    <name type="common">Red imported fire ant</name>
    <name type="synonym">Solenopsis wagneri</name>
    <dbReference type="NCBI Taxonomy" id="13686"/>
    <lineage>
        <taxon>Eukaryota</taxon>
        <taxon>Metazoa</taxon>
        <taxon>Ecdysozoa</taxon>
        <taxon>Arthropoda</taxon>
        <taxon>Hexapoda</taxon>
        <taxon>Insecta</taxon>
        <taxon>Pterygota</taxon>
        <taxon>Neoptera</taxon>
        <taxon>Endopterygota</taxon>
        <taxon>Hymenoptera</taxon>
        <taxon>Apocrita</taxon>
        <taxon>Aculeata</taxon>
        <taxon>Formicoidea</taxon>
        <taxon>Formicidae</taxon>
        <taxon>Myrmicinae</taxon>
        <taxon>Solenopsis</taxon>
    </lineage>
</organism>
<protein>
    <submittedName>
        <fullName evidence="2">Uncharacterized protein</fullName>
    </submittedName>
</protein>
<evidence type="ECO:0000313" key="2">
    <source>
        <dbReference type="EMBL" id="EFZ10007.1"/>
    </source>
</evidence>
<proteinExistence type="predicted"/>
<keyword evidence="1" id="KW-0472">Membrane</keyword>
<dbReference type="AlphaFoldDB" id="E9JAZ7"/>
<evidence type="ECO:0000256" key="1">
    <source>
        <dbReference type="SAM" id="Phobius"/>
    </source>
</evidence>
<feature type="non-terminal residue" evidence="2">
    <location>
        <position position="104"/>
    </location>
</feature>
<keyword evidence="1" id="KW-1133">Transmembrane helix</keyword>
<feature type="non-terminal residue" evidence="2">
    <location>
        <position position="1"/>
    </location>
</feature>
<name>E9JAZ7_SOLIN</name>
<dbReference type="HOGENOM" id="CLU_2256862_0_0_1"/>
<feature type="transmembrane region" description="Helical" evidence="1">
    <location>
        <begin position="58"/>
        <end position="77"/>
    </location>
</feature>
<dbReference type="EMBL" id="GL770703">
    <property type="protein sequence ID" value="EFZ10007.1"/>
    <property type="molecule type" value="Genomic_DNA"/>
</dbReference>
<accession>E9JAZ7</accession>
<gene>
    <name evidence="2" type="ORF">SINV_13095</name>
</gene>
<sequence>FKCFKIAINKCDNCVLLDDNYVVFILDIFEQNQVLCIRVQRFLNPQSLFTILCDSKRLGIFLLSNIITFDIIIIPVAQIQKKCIKLNVDKIDSYAILSLHLTDN</sequence>
<reference evidence="2" key="1">
    <citation type="journal article" date="2011" name="Proc. Natl. Acad. Sci. U.S.A.">
        <title>The genome of the fire ant Solenopsis invicta.</title>
        <authorList>
            <person name="Wurm Y."/>
            <person name="Wang J."/>
            <person name="Riba-Grognuz O."/>
            <person name="Corona M."/>
            <person name="Nygaard S."/>
            <person name="Hunt B.G."/>
            <person name="Ingram K.K."/>
            <person name="Falquet L."/>
            <person name="Nipitwattanaphon M."/>
            <person name="Gotzek D."/>
            <person name="Dijkstra M.B."/>
            <person name="Oettler J."/>
            <person name="Comtesse F."/>
            <person name="Shih C.J."/>
            <person name="Wu W.J."/>
            <person name="Yang C.C."/>
            <person name="Thomas J."/>
            <person name="Beaudoing E."/>
            <person name="Pradervand S."/>
            <person name="Flegel V."/>
            <person name="Cook E.D."/>
            <person name="Fabbretti R."/>
            <person name="Stockinger H."/>
            <person name="Long L."/>
            <person name="Farmerie W.G."/>
            <person name="Oakey J."/>
            <person name="Boomsma J.J."/>
            <person name="Pamilo P."/>
            <person name="Yi S.V."/>
            <person name="Heinze J."/>
            <person name="Goodisman M.A."/>
            <person name="Farinelli L."/>
            <person name="Harshman K."/>
            <person name="Hulo N."/>
            <person name="Cerutti L."/>
            <person name="Xenarios I."/>
            <person name="Shoemaker D."/>
            <person name="Keller L."/>
        </authorList>
    </citation>
    <scope>NUCLEOTIDE SEQUENCE [LARGE SCALE GENOMIC DNA]</scope>
</reference>